<dbReference type="Gene3D" id="3.50.50.60">
    <property type="entry name" value="FAD/NAD(P)-binding domain"/>
    <property type="match status" value="2"/>
</dbReference>
<dbReference type="AlphaFoldDB" id="A0A6L7GBR3"/>
<proteinExistence type="predicted"/>
<dbReference type="Pfam" id="PF01266">
    <property type="entry name" value="DAO"/>
    <property type="match status" value="1"/>
</dbReference>
<organism evidence="3 4">
    <name type="scientific">Pseudooceanicola albus</name>
    <dbReference type="NCBI Taxonomy" id="2692189"/>
    <lineage>
        <taxon>Bacteria</taxon>
        <taxon>Pseudomonadati</taxon>
        <taxon>Pseudomonadota</taxon>
        <taxon>Alphaproteobacteria</taxon>
        <taxon>Rhodobacterales</taxon>
        <taxon>Paracoccaceae</taxon>
        <taxon>Pseudooceanicola</taxon>
    </lineage>
</organism>
<evidence type="ECO:0000313" key="4">
    <source>
        <dbReference type="Proteomes" id="UP000477911"/>
    </source>
</evidence>
<evidence type="ECO:0000313" key="3">
    <source>
        <dbReference type="EMBL" id="MXN20710.1"/>
    </source>
</evidence>
<dbReference type="Gene3D" id="3.30.9.10">
    <property type="entry name" value="D-Amino Acid Oxidase, subunit A, domain 2"/>
    <property type="match status" value="1"/>
</dbReference>
<evidence type="ECO:0000256" key="1">
    <source>
        <dbReference type="ARBA" id="ARBA00023002"/>
    </source>
</evidence>
<dbReference type="Proteomes" id="UP000477911">
    <property type="component" value="Unassembled WGS sequence"/>
</dbReference>
<gene>
    <name evidence="3" type="ORF">GR170_23005</name>
</gene>
<name>A0A6L7GBR3_9RHOB</name>
<dbReference type="PANTHER" id="PTHR13847:SF289">
    <property type="entry name" value="GLYCINE OXIDASE"/>
    <property type="match status" value="1"/>
</dbReference>
<dbReference type="SUPFAM" id="SSF54373">
    <property type="entry name" value="FAD-linked reductases, C-terminal domain"/>
    <property type="match status" value="1"/>
</dbReference>
<accession>A0A6L7GBR3</accession>
<protein>
    <submittedName>
        <fullName evidence="3">FAD-dependent oxidoreductase</fullName>
    </submittedName>
</protein>
<dbReference type="RefSeq" id="WP_160896834.1">
    <property type="nucleotide sequence ID" value="NZ_WUMU01000034.1"/>
</dbReference>
<dbReference type="PANTHER" id="PTHR13847">
    <property type="entry name" value="SARCOSINE DEHYDROGENASE-RELATED"/>
    <property type="match status" value="1"/>
</dbReference>
<dbReference type="GO" id="GO:0016491">
    <property type="term" value="F:oxidoreductase activity"/>
    <property type="evidence" value="ECO:0007669"/>
    <property type="project" value="UniProtKB-KW"/>
</dbReference>
<evidence type="ECO:0000259" key="2">
    <source>
        <dbReference type="Pfam" id="PF01266"/>
    </source>
</evidence>
<comment type="caution">
    <text evidence="3">The sequence shown here is derived from an EMBL/GenBank/DDBJ whole genome shotgun (WGS) entry which is preliminary data.</text>
</comment>
<dbReference type="EMBL" id="WUMU01000034">
    <property type="protein sequence ID" value="MXN20710.1"/>
    <property type="molecule type" value="Genomic_DNA"/>
</dbReference>
<dbReference type="GO" id="GO:0005737">
    <property type="term" value="C:cytoplasm"/>
    <property type="evidence" value="ECO:0007669"/>
    <property type="project" value="TreeGrafter"/>
</dbReference>
<reference evidence="3 4" key="1">
    <citation type="submission" date="2019-12" db="EMBL/GenBank/DDBJ databases">
        <authorList>
            <person name="Li M."/>
        </authorList>
    </citation>
    <scope>NUCLEOTIDE SEQUENCE [LARGE SCALE GENOMIC DNA]</scope>
    <source>
        <strain evidence="3 4">GBMRC 2024</strain>
    </source>
</reference>
<dbReference type="InterPro" id="IPR006076">
    <property type="entry name" value="FAD-dep_OxRdtase"/>
</dbReference>
<dbReference type="SUPFAM" id="SSF51905">
    <property type="entry name" value="FAD/NAD(P)-binding domain"/>
    <property type="match status" value="1"/>
</dbReference>
<feature type="domain" description="FAD dependent oxidoreductase" evidence="2">
    <location>
        <begin position="9"/>
        <end position="399"/>
    </location>
</feature>
<keyword evidence="4" id="KW-1185">Reference proteome</keyword>
<sequence length="427" mass="44784">MADLSGQSILVLGAGVVGVSLALTLLRRGAQVTLVEATGPGAACSAGNGGMIQTGSSLPLAQPGILRQVPGMLSNPEGALVLRPARIPAMLPWARHLLRASRPEAAAAGERHLAWLLSGATPAWERLRARSPAADLFRPRGELYVTRNPAVAEELKHKAAVCAGNGIAADLIERGALRKMEPALAEDYAFGLYLPESSYVVNPRALCECLYALFLTEGGQGEIRNVTRVSRGGEGAVLHCADGAQLGASRLVIAAGTLSGRLARGIGLRLMLEPMRGYNVTLADTEELALNGPVIEAEMNIAVTPMQGGPRVAGTLEFAGFRRAPDWKRARILLPLAQRMLPGLARARIAQEWAGERPGTPDSLPLMGPATEASDPIWISAGHGMLGLTLAARSGELIAAGMAGESRALAALEGFRPARFARRPAKT</sequence>
<keyword evidence="1" id="KW-0560">Oxidoreductase</keyword>
<dbReference type="InterPro" id="IPR036188">
    <property type="entry name" value="FAD/NAD-bd_sf"/>
</dbReference>